<dbReference type="SUPFAM" id="SSF109604">
    <property type="entry name" value="HD-domain/PDEase-like"/>
    <property type="match status" value="1"/>
</dbReference>
<evidence type="ECO:0000256" key="1">
    <source>
        <dbReference type="SAM" id="MobiDB-lite"/>
    </source>
</evidence>
<sequence length="199" mass="22426">MSDLAEPPLSEHEVQRRMPSLSSIDDDEIRHEVIHLTKFAPAYFWERPGSYRGYHNGHEHGLWAHTLKLSTVIDRLGDSWVEMGHIRTSDIDRVHAAAVLHDQLKEGAERSDDEETRRDHELLMAGRIREHSNLSEPVVRAVEAHMGAWYDGPTPRPGSIEDLLHCADMMASCRAITVPVPTPVPDELVDHVQGVDIDG</sequence>
<protein>
    <recommendedName>
        <fullName evidence="2">HD domain-containing protein</fullName>
    </recommendedName>
</protein>
<organism evidence="3">
    <name type="scientific">uncultured virus</name>
    <dbReference type="NCBI Taxonomy" id="340016"/>
    <lineage>
        <taxon>Viruses</taxon>
        <taxon>environmental samples</taxon>
    </lineage>
</organism>
<feature type="domain" description="HD" evidence="2">
    <location>
        <begin position="64"/>
        <end position="150"/>
    </location>
</feature>
<feature type="region of interest" description="Disordered" evidence="1">
    <location>
        <begin position="1"/>
        <end position="22"/>
    </location>
</feature>
<dbReference type="EMBL" id="GU735404">
    <property type="protein sequence ID" value="ADE29321.1"/>
    <property type="molecule type" value="Genomic_DNA"/>
</dbReference>
<evidence type="ECO:0000259" key="2">
    <source>
        <dbReference type="Pfam" id="PF01966"/>
    </source>
</evidence>
<name>D5L2R2_9VIRU</name>
<dbReference type="Pfam" id="PF01966">
    <property type="entry name" value="HD"/>
    <property type="match status" value="1"/>
</dbReference>
<proteinExistence type="predicted"/>
<reference evidence="3" key="1">
    <citation type="journal article" date="2010" name="Environ. Microbiol.">
        <title>The metavirome of a hypersaline environment.</title>
        <authorList>
            <person name="Santos F."/>
            <person name="Yarza P."/>
            <person name="Parro V."/>
            <person name="Briones C."/>
            <person name="Anton J."/>
        </authorList>
    </citation>
    <scope>NUCLEOTIDE SEQUENCE</scope>
</reference>
<evidence type="ECO:0000313" key="3">
    <source>
        <dbReference type="EMBL" id="ADE29321.1"/>
    </source>
</evidence>
<dbReference type="InterPro" id="IPR006674">
    <property type="entry name" value="HD_domain"/>
</dbReference>
<accession>D5L2R2</accession>